<comment type="catalytic activity">
    <reaction evidence="5">
        <text>13,14-dihydro-15-oxo-prostaglandin F1alpha + NADP(+) = 15-oxoprostaglandin F1alpha + NADPH + H(+)</text>
        <dbReference type="Rhea" id="RHEA:50592"/>
        <dbReference type="ChEBI" id="CHEBI:15378"/>
        <dbReference type="ChEBI" id="CHEBI:57783"/>
        <dbReference type="ChEBI" id="CHEBI:58349"/>
        <dbReference type="ChEBI" id="CHEBI:79072"/>
        <dbReference type="ChEBI" id="CHEBI:133411"/>
    </reaction>
    <physiologicalReaction direction="right-to-left" evidence="5">
        <dbReference type="Rhea" id="RHEA:50594"/>
    </physiologicalReaction>
</comment>
<dbReference type="Proteomes" id="UP000770717">
    <property type="component" value="Unassembled WGS sequence"/>
</dbReference>
<dbReference type="Pfam" id="PF00107">
    <property type="entry name" value="ADH_zinc_N"/>
    <property type="match status" value="1"/>
</dbReference>
<feature type="domain" description="Alcohol dehydrogenase-like C-terminal" evidence="8">
    <location>
        <begin position="60"/>
        <end position="173"/>
    </location>
</feature>
<dbReference type="Pfam" id="PF16884">
    <property type="entry name" value="ADH_N_2"/>
    <property type="match status" value="1"/>
</dbReference>
<dbReference type="InterPro" id="IPR036291">
    <property type="entry name" value="NAD(P)-bd_dom_sf"/>
</dbReference>
<dbReference type="Gene3D" id="3.90.180.10">
    <property type="entry name" value="Medium-chain alcohol dehydrogenases, catalytic domain"/>
    <property type="match status" value="1"/>
</dbReference>
<evidence type="ECO:0000256" key="7">
    <source>
        <dbReference type="ARBA" id="ARBA00049070"/>
    </source>
</evidence>
<comment type="catalytic activity">
    <reaction evidence="6">
        <text>13,14-dihydro-15-oxo-PGF2alpha + NADP(+) = 15-oxoprostaglandin F2alpha + NADPH + H(+)</text>
        <dbReference type="Rhea" id="RHEA:50588"/>
        <dbReference type="ChEBI" id="CHEBI:15378"/>
        <dbReference type="ChEBI" id="CHEBI:57783"/>
        <dbReference type="ChEBI" id="CHEBI:58349"/>
        <dbReference type="ChEBI" id="CHEBI:133374"/>
        <dbReference type="ChEBI" id="CHEBI:133409"/>
    </reaction>
    <physiologicalReaction direction="right-to-left" evidence="6">
        <dbReference type="Rhea" id="RHEA:50590"/>
    </physiologicalReaction>
</comment>
<dbReference type="FunFam" id="3.40.50.720:FF:000121">
    <property type="entry name" value="Prostaglandin reductase 2"/>
    <property type="match status" value="1"/>
</dbReference>
<dbReference type="GO" id="GO:0047522">
    <property type="term" value="F:15-oxoprostaglandin 13-reductase [NAD(P)+] activity"/>
    <property type="evidence" value="ECO:0007669"/>
    <property type="project" value="UniProtKB-EC"/>
</dbReference>
<dbReference type="AlphaFoldDB" id="A0A8J6F4X5"/>
<comment type="similarity">
    <text evidence="1">Belongs to the NADP-dependent oxidoreductase L4BD family.</text>
</comment>
<evidence type="ECO:0000259" key="9">
    <source>
        <dbReference type="Pfam" id="PF16884"/>
    </source>
</evidence>
<feature type="domain" description="Oxidoreductase N-terminal" evidence="9">
    <location>
        <begin position="4"/>
        <end position="52"/>
    </location>
</feature>
<accession>A0A8J6F4X5</accession>
<evidence type="ECO:0000313" key="11">
    <source>
        <dbReference type="Proteomes" id="UP000770717"/>
    </source>
</evidence>
<gene>
    <name evidence="10" type="ORF">GDO78_012074</name>
</gene>
<evidence type="ECO:0000256" key="3">
    <source>
        <dbReference type="ARBA" id="ARBA00023002"/>
    </source>
</evidence>
<evidence type="ECO:0000256" key="1">
    <source>
        <dbReference type="ARBA" id="ARBA00010460"/>
    </source>
</evidence>
<dbReference type="InterPro" id="IPR045010">
    <property type="entry name" value="MDR_fam"/>
</dbReference>
<dbReference type="InterPro" id="IPR011032">
    <property type="entry name" value="GroES-like_sf"/>
</dbReference>
<dbReference type="SUPFAM" id="SSF50129">
    <property type="entry name" value="GroES-like"/>
    <property type="match status" value="2"/>
</dbReference>
<dbReference type="PANTHER" id="PTHR43205">
    <property type="entry name" value="PROSTAGLANDIN REDUCTASE"/>
    <property type="match status" value="1"/>
</dbReference>
<dbReference type="EMBL" id="WNTK01000007">
    <property type="protein sequence ID" value="KAG9480405.1"/>
    <property type="molecule type" value="Genomic_DNA"/>
</dbReference>
<dbReference type="EC" id="1.3.1.48" evidence="2"/>
<evidence type="ECO:0000259" key="8">
    <source>
        <dbReference type="Pfam" id="PF00107"/>
    </source>
</evidence>
<evidence type="ECO:0000256" key="2">
    <source>
        <dbReference type="ARBA" id="ARBA00011981"/>
    </source>
</evidence>
<dbReference type="InterPro" id="IPR013149">
    <property type="entry name" value="ADH-like_C"/>
</dbReference>
<dbReference type="GO" id="GO:0006693">
    <property type="term" value="P:prostaglandin metabolic process"/>
    <property type="evidence" value="ECO:0007669"/>
    <property type="project" value="TreeGrafter"/>
</dbReference>
<proteinExistence type="inferred from homology"/>
<dbReference type="PANTHER" id="PTHR43205:SF5">
    <property type="entry name" value="PROSTAGLANDIN REDUCTASE 2"/>
    <property type="match status" value="1"/>
</dbReference>
<comment type="caution">
    <text evidence="10">The sequence shown here is derived from an EMBL/GenBank/DDBJ whole genome shotgun (WGS) entry which is preliminary data.</text>
</comment>
<evidence type="ECO:0000256" key="5">
    <source>
        <dbReference type="ARBA" id="ARBA00047878"/>
    </source>
</evidence>
<evidence type="ECO:0000256" key="6">
    <source>
        <dbReference type="ARBA" id="ARBA00048290"/>
    </source>
</evidence>
<dbReference type="OrthoDB" id="809632at2759"/>
<name>A0A8J6F4X5_ELECQ</name>
<reference evidence="10" key="1">
    <citation type="thesis" date="2020" institute="ProQuest LLC" country="789 East Eisenhower Parkway, Ann Arbor, MI, USA">
        <title>Comparative Genomics and Chromosome Evolution.</title>
        <authorList>
            <person name="Mudd A.B."/>
        </authorList>
    </citation>
    <scope>NUCLEOTIDE SEQUENCE</scope>
    <source>
        <strain evidence="10">HN-11 Male</strain>
        <tissue evidence="10">Kidney and liver</tissue>
    </source>
</reference>
<protein>
    <recommendedName>
        <fullName evidence="4">15-oxoprostaglandin 13-reductase</fullName>
        <ecNumber evidence="2">1.3.1.48</ecNumber>
    </recommendedName>
    <alternativeName>
        <fullName evidence="4">15-oxoprostaglandin 13-reductase</fullName>
    </alternativeName>
</protein>
<evidence type="ECO:0000256" key="4">
    <source>
        <dbReference type="ARBA" id="ARBA00033119"/>
    </source>
</evidence>
<sequence length="238" mass="25942">MKVKRIVLASRPGSDGEPTKENFRLEETDLTEELADGQVLAQTLYISVDPCLTKCVLDGSSLTKIGRFFGCSRIIGICGTDEKCSVLTSDFGFDAALNYKKAGLADKLRECCPSGVDVYFDNVGGEISDLVISQMAKNSNILVCGQISQYNTDFAYPPPIPAQTAAILKERNITREISVVFDYVDHFEMAIEQLGEWVRTGKLKVKETITHGIENTAGAFLSMLKGGNIGKQIVQITG</sequence>
<organism evidence="10 11">
    <name type="scientific">Eleutherodactylus coqui</name>
    <name type="common">Puerto Rican coqui</name>
    <dbReference type="NCBI Taxonomy" id="57060"/>
    <lineage>
        <taxon>Eukaryota</taxon>
        <taxon>Metazoa</taxon>
        <taxon>Chordata</taxon>
        <taxon>Craniata</taxon>
        <taxon>Vertebrata</taxon>
        <taxon>Euteleostomi</taxon>
        <taxon>Amphibia</taxon>
        <taxon>Batrachia</taxon>
        <taxon>Anura</taxon>
        <taxon>Neobatrachia</taxon>
        <taxon>Hyloidea</taxon>
        <taxon>Eleutherodactylidae</taxon>
        <taxon>Eleutherodactylinae</taxon>
        <taxon>Eleutherodactylus</taxon>
        <taxon>Eleutherodactylus</taxon>
    </lineage>
</organism>
<evidence type="ECO:0000313" key="10">
    <source>
        <dbReference type="EMBL" id="KAG9480405.1"/>
    </source>
</evidence>
<dbReference type="InterPro" id="IPR041694">
    <property type="entry name" value="ADH_N_2"/>
</dbReference>
<keyword evidence="3" id="KW-0560">Oxidoreductase</keyword>
<dbReference type="SUPFAM" id="SSF51735">
    <property type="entry name" value="NAD(P)-binding Rossmann-fold domains"/>
    <property type="match status" value="1"/>
</dbReference>
<dbReference type="Gene3D" id="3.40.50.720">
    <property type="entry name" value="NAD(P)-binding Rossmann-like Domain"/>
    <property type="match status" value="1"/>
</dbReference>
<keyword evidence="11" id="KW-1185">Reference proteome</keyword>
<comment type="catalytic activity">
    <reaction evidence="7">
        <text>13,14-dihydro-15-oxo-prostaglandin E1 + NADP(+) = 15-oxoprostaglandin E1 + NADPH + H(+)</text>
        <dbReference type="Rhea" id="RHEA:50584"/>
        <dbReference type="ChEBI" id="CHEBI:15378"/>
        <dbReference type="ChEBI" id="CHEBI:57401"/>
        <dbReference type="ChEBI" id="CHEBI:57783"/>
        <dbReference type="ChEBI" id="CHEBI:58349"/>
        <dbReference type="ChEBI" id="CHEBI:133408"/>
    </reaction>
    <physiologicalReaction direction="right-to-left" evidence="7">
        <dbReference type="Rhea" id="RHEA:50586"/>
    </physiologicalReaction>
</comment>